<evidence type="ECO:0000259" key="7">
    <source>
        <dbReference type="SMART" id="SM01382"/>
    </source>
</evidence>
<evidence type="ECO:0000256" key="6">
    <source>
        <dbReference type="SAM" id="MobiDB-lite"/>
    </source>
</evidence>
<comment type="similarity">
    <text evidence="1 5">Belongs to the universal ribosomal protein uL2 family.</text>
</comment>
<reference evidence="9 10" key="1">
    <citation type="submission" date="2019-08" db="EMBL/GenBank/DDBJ databases">
        <authorList>
            <person name="Peeters C."/>
        </authorList>
    </citation>
    <scope>NUCLEOTIDE SEQUENCE [LARGE SCALE GENOMIC DNA]</scope>
    <source>
        <strain evidence="9 10">LMG 31012</strain>
    </source>
</reference>
<organism evidence="9 10">
    <name type="scientific">Pandoraea eparura</name>
    <dbReference type="NCBI Taxonomy" id="2508291"/>
    <lineage>
        <taxon>Bacteria</taxon>
        <taxon>Pseudomonadati</taxon>
        <taxon>Pseudomonadota</taxon>
        <taxon>Betaproteobacteria</taxon>
        <taxon>Burkholderiales</taxon>
        <taxon>Burkholderiaceae</taxon>
        <taxon>Pandoraea</taxon>
    </lineage>
</organism>
<keyword evidence="2 5" id="KW-0689">Ribosomal protein</keyword>
<dbReference type="FunFam" id="2.40.50.140:FF:000003">
    <property type="entry name" value="50S ribosomal protein L2"/>
    <property type="match status" value="1"/>
</dbReference>
<evidence type="ECO:0000256" key="5">
    <source>
        <dbReference type="HAMAP-Rule" id="MF_01320"/>
    </source>
</evidence>
<dbReference type="Gene3D" id="2.40.50.140">
    <property type="entry name" value="Nucleic acid-binding proteins"/>
    <property type="match status" value="1"/>
</dbReference>
<dbReference type="InterPro" id="IPR014722">
    <property type="entry name" value="Rib_uL2_dom2"/>
</dbReference>
<name>A0A5E4WE42_9BURK</name>
<comment type="function">
    <text evidence="5">One of the primary rRNA binding proteins. Required for association of the 30S and 50S subunits to form the 70S ribosome, for tRNA binding and peptide bond formation. It has been suggested to have peptidyltransferase activity; this is somewhat controversial. Makes several contacts with the 16S rRNA in the 70S ribosome.</text>
</comment>
<feature type="compositionally biased region" description="Polar residues" evidence="6">
    <location>
        <begin position="39"/>
        <end position="49"/>
    </location>
</feature>
<dbReference type="InterPro" id="IPR022671">
    <property type="entry name" value="Ribosomal_uL2_CS"/>
</dbReference>
<dbReference type="SMART" id="SM01383">
    <property type="entry name" value="Ribosomal_L2"/>
    <property type="match status" value="1"/>
</dbReference>
<dbReference type="GO" id="GO:0016740">
    <property type="term" value="F:transferase activity"/>
    <property type="evidence" value="ECO:0007669"/>
    <property type="project" value="InterPro"/>
</dbReference>
<feature type="domain" description="Large ribosomal subunit protein uL2 C-terminal" evidence="7">
    <location>
        <begin position="124"/>
        <end position="252"/>
    </location>
</feature>
<keyword evidence="10" id="KW-1185">Reference proteome</keyword>
<dbReference type="SUPFAM" id="SSF50249">
    <property type="entry name" value="Nucleic acid-binding proteins"/>
    <property type="match status" value="1"/>
</dbReference>
<evidence type="ECO:0000256" key="3">
    <source>
        <dbReference type="ARBA" id="ARBA00023274"/>
    </source>
</evidence>
<dbReference type="HAMAP" id="MF_01320_B">
    <property type="entry name" value="Ribosomal_uL2_B"/>
    <property type="match status" value="1"/>
</dbReference>
<dbReference type="GO" id="GO:0003735">
    <property type="term" value="F:structural constituent of ribosome"/>
    <property type="evidence" value="ECO:0007669"/>
    <property type="project" value="InterPro"/>
</dbReference>
<dbReference type="EMBL" id="CABPSH010000008">
    <property type="protein sequence ID" value="VVE21660.1"/>
    <property type="molecule type" value="Genomic_DNA"/>
</dbReference>
<dbReference type="Gene3D" id="2.30.30.30">
    <property type="match status" value="1"/>
</dbReference>
<dbReference type="NCBIfam" id="TIGR01171">
    <property type="entry name" value="rplB_bact"/>
    <property type="match status" value="1"/>
</dbReference>
<dbReference type="InterPro" id="IPR022669">
    <property type="entry name" value="Ribosomal_uL2_C"/>
</dbReference>
<dbReference type="InterPro" id="IPR022666">
    <property type="entry name" value="Ribosomal_uL2_RNA-bd_dom"/>
</dbReference>
<dbReference type="PANTHER" id="PTHR13691">
    <property type="entry name" value="RIBOSOMAL PROTEIN L2"/>
    <property type="match status" value="1"/>
</dbReference>
<keyword evidence="3 5" id="KW-0687">Ribonucleoprotein</keyword>
<dbReference type="InterPro" id="IPR005880">
    <property type="entry name" value="Ribosomal_uL2_bac/org-type"/>
</dbReference>
<accession>A0A5E4WE42</accession>
<protein>
    <recommendedName>
        <fullName evidence="4 5">Large ribosomal subunit protein uL2</fullName>
    </recommendedName>
</protein>
<dbReference type="GO" id="GO:0019843">
    <property type="term" value="F:rRNA binding"/>
    <property type="evidence" value="ECO:0007669"/>
    <property type="project" value="UniProtKB-UniRule"/>
</dbReference>
<dbReference type="Pfam" id="PF03947">
    <property type="entry name" value="Ribosomal_L2_C"/>
    <property type="match status" value="1"/>
</dbReference>
<evidence type="ECO:0000259" key="8">
    <source>
        <dbReference type="SMART" id="SM01383"/>
    </source>
</evidence>
<dbReference type="FunFam" id="4.10.950.10:FF:000001">
    <property type="entry name" value="50S ribosomal protein L2"/>
    <property type="match status" value="1"/>
</dbReference>
<gene>
    <name evidence="5" type="primary">rplB</name>
    <name evidence="9" type="ORF">PEP31012_03181</name>
</gene>
<dbReference type="OrthoDB" id="9778722at2"/>
<dbReference type="InterPro" id="IPR008991">
    <property type="entry name" value="Translation_prot_SH3-like_sf"/>
</dbReference>
<evidence type="ECO:0000256" key="1">
    <source>
        <dbReference type="ARBA" id="ARBA00005636"/>
    </source>
</evidence>
<evidence type="ECO:0000313" key="10">
    <source>
        <dbReference type="Proteomes" id="UP000400981"/>
    </source>
</evidence>
<feature type="region of interest" description="Disordered" evidence="6">
    <location>
        <begin position="223"/>
        <end position="275"/>
    </location>
</feature>
<feature type="region of interest" description="Disordered" evidence="6">
    <location>
        <begin position="28"/>
        <end position="58"/>
    </location>
</feature>
<feature type="domain" description="Large ribosomal subunit protein uL2 RNA-binding" evidence="8">
    <location>
        <begin position="42"/>
        <end position="118"/>
    </location>
</feature>
<proteinExistence type="inferred from homology"/>
<dbReference type="FunFam" id="2.30.30.30:FF:000001">
    <property type="entry name" value="50S ribosomal protein L2"/>
    <property type="match status" value="1"/>
</dbReference>
<dbReference type="GO" id="GO:0015934">
    <property type="term" value="C:large ribosomal subunit"/>
    <property type="evidence" value="ECO:0007669"/>
    <property type="project" value="InterPro"/>
</dbReference>
<dbReference type="GO" id="GO:0002181">
    <property type="term" value="P:cytoplasmic translation"/>
    <property type="evidence" value="ECO:0007669"/>
    <property type="project" value="TreeGrafter"/>
</dbReference>
<dbReference type="InterPro" id="IPR014726">
    <property type="entry name" value="Ribosomal_uL2_dom3"/>
</dbReference>
<dbReference type="PANTHER" id="PTHR13691:SF5">
    <property type="entry name" value="LARGE RIBOSOMAL SUBUNIT PROTEIN UL2M"/>
    <property type="match status" value="1"/>
</dbReference>
<dbReference type="AlphaFoldDB" id="A0A5E4WE42"/>
<sequence>MALVKTKPTSPGRRSLVKVVNKDLHKGKPFAPLLDTKSKTAGRNNNGHITTRHMGGGHKQHYRIVDFRRNKDGITAKVERLEYDPNRSANIALLCYADGERRYILAPKGMTVGQQVMSGSEAPIKSGNTLPIRNIPVGTTIHGIELLPGKGAQIARAAGTSAMLLAREGTYAQVRLRSGEVRRVHIECRATIGEVGNEEHSLRQLGKAGAKRWRGIRPTVRGVAMNPVDHPHGGGEGRTAAGRHPVSPWGQHTKGKRTRSTKRTDSMIVQRRKKR</sequence>
<dbReference type="Gene3D" id="4.10.950.10">
    <property type="entry name" value="Ribosomal protein L2, domain 3"/>
    <property type="match status" value="1"/>
</dbReference>
<dbReference type="InterPro" id="IPR002171">
    <property type="entry name" value="Ribosomal_uL2"/>
</dbReference>
<dbReference type="RefSeq" id="WP_150590304.1">
    <property type="nucleotide sequence ID" value="NZ_CABPSH010000008.1"/>
</dbReference>
<evidence type="ECO:0000313" key="9">
    <source>
        <dbReference type="EMBL" id="VVE21660.1"/>
    </source>
</evidence>
<comment type="subunit">
    <text evidence="5">Part of the 50S ribosomal subunit. Forms a bridge to the 30S subunit in the 70S ribosome.</text>
</comment>
<dbReference type="InterPro" id="IPR012340">
    <property type="entry name" value="NA-bd_OB-fold"/>
</dbReference>
<keyword evidence="5" id="KW-0699">rRNA-binding</keyword>
<dbReference type="PIRSF" id="PIRSF002158">
    <property type="entry name" value="Ribosomal_L2"/>
    <property type="match status" value="1"/>
</dbReference>
<dbReference type="PROSITE" id="PS00467">
    <property type="entry name" value="RIBOSOMAL_L2"/>
    <property type="match status" value="1"/>
</dbReference>
<dbReference type="SUPFAM" id="SSF50104">
    <property type="entry name" value="Translation proteins SH3-like domain"/>
    <property type="match status" value="1"/>
</dbReference>
<keyword evidence="5" id="KW-0694">RNA-binding</keyword>
<dbReference type="Proteomes" id="UP000400981">
    <property type="component" value="Unassembled WGS sequence"/>
</dbReference>
<dbReference type="SMART" id="SM01382">
    <property type="entry name" value="Ribosomal_L2_C"/>
    <property type="match status" value="1"/>
</dbReference>
<evidence type="ECO:0000256" key="2">
    <source>
        <dbReference type="ARBA" id="ARBA00022980"/>
    </source>
</evidence>
<dbReference type="Pfam" id="PF00181">
    <property type="entry name" value="Ribosomal_L2_N"/>
    <property type="match status" value="1"/>
</dbReference>
<evidence type="ECO:0000256" key="4">
    <source>
        <dbReference type="ARBA" id="ARBA00035242"/>
    </source>
</evidence>